<dbReference type="EMBL" id="BARU01045428">
    <property type="protein sequence ID" value="GAH93203.1"/>
    <property type="molecule type" value="Genomic_DNA"/>
</dbReference>
<dbReference type="AlphaFoldDB" id="X1LGE1"/>
<feature type="non-terminal residue" evidence="1">
    <location>
        <position position="62"/>
    </location>
</feature>
<sequence length="62" mass="6851">MLEGVPSDEWYTQGTGGDNKQYAVMVVASSMEPVYAAEAYYGHFDAERGFLLSKEQALNDLV</sequence>
<reference evidence="1" key="1">
    <citation type="journal article" date="2014" name="Front. Microbiol.">
        <title>High frequency of phylogenetically diverse reductive dehalogenase-homologous genes in deep subseafloor sedimentary metagenomes.</title>
        <authorList>
            <person name="Kawai M."/>
            <person name="Futagami T."/>
            <person name="Toyoda A."/>
            <person name="Takaki Y."/>
            <person name="Nishi S."/>
            <person name="Hori S."/>
            <person name="Arai W."/>
            <person name="Tsubouchi T."/>
            <person name="Morono Y."/>
            <person name="Uchiyama I."/>
            <person name="Ito T."/>
            <person name="Fujiyama A."/>
            <person name="Inagaki F."/>
            <person name="Takami H."/>
        </authorList>
    </citation>
    <scope>NUCLEOTIDE SEQUENCE</scope>
    <source>
        <strain evidence="1">Expedition CK06-06</strain>
    </source>
</reference>
<comment type="caution">
    <text evidence="1">The sequence shown here is derived from an EMBL/GenBank/DDBJ whole genome shotgun (WGS) entry which is preliminary data.</text>
</comment>
<gene>
    <name evidence="1" type="ORF">S03H2_68930</name>
</gene>
<evidence type="ECO:0000313" key="1">
    <source>
        <dbReference type="EMBL" id="GAH93203.1"/>
    </source>
</evidence>
<proteinExistence type="predicted"/>
<accession>X1LGE1</accession>
<protein>
    <submittedName>
        <fullName evidence="1">Uncharacterized protein</fullName>
    </submittedName>
</protein>
<organism evidence="1">
    <name type="scientific">marine sediment metagenome</name>
    <dbReference type="NCBI Taxonomy" id="412755"/>
    <lineage>
        <taxon>unclassified sequences</taxon>
        <taxon>metagenomes</taxon>
        <taxon>ecological metagenomes</taxon>
    </lineage>
</organism>
<name>X1LGE1_9ZZZZ</name>